<dbReference type="InterPro" id="IPR020904">
    <property type="entry name" value="Sc_DH/Rdtase_CS"/>
</dbReference>
<accession>A0A1U6GSB5</accession>
<reference evidence="6" key="1">
    <citation type="submission" date="2017-02" db="EMBL/GenBank/DDBJ databases">
        <authorList>
            <person name="Varghese N."/>
            <person name="Submissions S."/>
        </authorList>
    </citation>
    <scope>NUCLEOTIDE SEQUENCE [LARGE SCALE GENOMIC DNA]</scope>
    <source>
        <strain evidence="6">SM117</strain>
    </source>
</reference>
<dbReference type="PANTHER" id="PTHR48107:SF7">
    <property type="entry name" value="RE15974P"/>
    <property type="match status" value="1"/>
</dbReference>
<gene>
    <name evidence="5" type="ORF">SAMN06295987_101240</name>
</gene>
<dbReference type="FunFam" id="3.40.50.720:FF:000374">
    <property type="entry name" value="3-oxoacyl-(Acyl-carrier-protein) reductase"/>
    <property type="match status" value="1"/>
</dbReference>
<evidence type="ECO:0000256" key="1">
    <source>
        <dbReference type="ARBA" id="ARBA00006484"/>
    </source>
</evidence>
<dbReference type="PRINTS" id="PR00081">
    <property type="entry name" value="GDHRDH"/>
</dbReference>
<dbReference type="PROSITE" id="PS00061">
    <property type="entry name" value="ADH_SHORT"/>
    <property type="match status" value="1"/>
</dbReference>
<dbReference type="EMBL" id="FVZE01000001">
    <property type="protein sequence ID" value="SLJ86421.1"/>
    <property type="molecule type" value="Genomic_DNA"/>
</dbReference>
<name>A0A1U6GSB5_9SPHN</name>
<keyword evidence="2" id="KW-0521">NADP</keyword>
<evidence type="ECO:0000313" key="6">
    <source>
        <dbReference type="Proteomes" id="UP000190989"/>
    </source>
</evidence>
<dbReference type="InterPro" id="IPR036291">
    <property type="entry name" value="NAD(P)-bd_dom_sf"/>
</dbReference>
<dbReference type="RefSeq" id="WP_079729234.1">
    <property type="nucleotide sequence ID" value="NZ_FVZE01000001.1"/>
</dbReference>
<organism evidence="5 6">
    <name type="scientific">Novosphingobium mathurense</name>
    <dbReference type="NCBI Taxonomy" id="428990"/>
    <lineage>
        <taxon>Bacteria</taxon>
        <taxon>Pseudomonadati</taxon>
        <taxon>Pseudomonadota</taxon>
        <taxon>Alphaproteobacteria</taxon>
        <taxon>Sphingomonadales</taxon>
        <taxon>Sphingomonadaceae</taxon>
        <taxon>Novosphingobium</taxon>
    </lineage>
</organism>
<evidence type="ECO:0000256" key="2">
    <source>
        <dbReference type="ARBA" id="ARBA00022857"/>
    </source>
</evidence>
<keyword evidence="3" id="KW-0560">Oxidoreductase</keyword>
<dbReference type="AlphaFoldDB" id="A0A1U6GSB5"/>
<dbReference type="Pfam" id="PF13561">
    <property type="entry name" value="adh_short_C2"/>
    <property type="match status" value="1"/>
</dbReference>
<keyword evidence="6" id="KW-1185">Reference proteome</keyword>
<proteinExistence type="inferred from homology"/>
<dbReference type="GO" id="GO:0016614">
    <property type="term" value="F:oxidoreductase activity, acting on CH-OH group of donors"/>
    <property type="evidence" value="ECO:0007669"/>
    <property type="project" value="UniProtKB-ARBA"/>
</dbReference>
<feature type="domain" description="Ketoreductase" evidence="4">
    <location>
        <begin position="7"/>
        <end position="185"/>
    </location>
</feature>
<dbReference type="Gene3D" id="3.40.50.720">
    <property type="entry name" value="NAD(P)-binding Rossmann-like Domain"/>
    <property type="match status" value="1"/>
</dbReference>
<protein>
    <submittedName>
        <fullName evidence="5">NAD(P)-dependent dehydrogenase, short-chain alcohol dehydrogenase family</fullName>
    </submittedName>
</protein>
<evidence type="ECO:0000259" key="4">
    <source>
        <dbReference type="SMART" id="SM00822"/>
    </source>
</evidence>
<dbReference type="Proteomes" id="UP000190989">
    <property type="component" value="Unassembled WGS sequence"/>
</dbReference>
<dbReference type="InterPro" id="IPR002347">
    <property type="entry name" value="SDR_fam"/>
</dbReference>
<dbReference type="PRINTS" id="PR00080">
    <property type="entry name" value="SDRFAMILY"/>
</dbReference>
<sequence>MGKLVGKVALVTGGSRGIGREVALALAAEGAKVCINFRNNAAAADEVVSMIAEKGGEAFAIQGDVGSLDAIHAMFAEFDGRADGLDILVNNAGIGKMASIEETGESLFDLTMQVNAKGPFFVTQEALGRMRDGGRIVNLSSMVARTAYASCIAYAMSKAAVDHFTRSLAQEVGARGITVNAVAPGATMTDFAPGLFNDPETVQLLAEAAALKRVGQPEDVARVIAFLCGPDGGWVSGQVIEASGGMHL</sequence>
<dbReference type="STRING" id="428990.SAMN06295987_101240"/>
<evidence type="ECO:0000313" key="5">
    <source>
        <dbReference type="EMBL" id="SLJ86421.1"/>
    </source>
</evidence>
<dbReference type="SMART" id="SM00822">
    <property type="entry name" value="PKS_KR"/>
    <property type="match status" value="1"/>
</dbReference>
<dbReference type="InterPro" id="IPR057326">
    <property type="entry name" value="KR_dom"/>
</dbReference>
<comment type="similarity">
    <text evidence="1">Belongs to the short-chain dehydrogenases/reductases (SDR) family.</text>
</comment>
<evidence type="ECO:0000256" key="3">
    <source>
        <dbReference type="ARBA" id="ARBA00023002"/>
    </source>
</evidence>
<dbReference type="SUPFAM" id="SSF51735">
    <property type="entry name" value="NAD(P)-binding Rossmann-fold domains"/>
    <property type="match status" value="1"/>
</dbReference>
<dbReference type="PANTHER" id="PTHR48107">
    <property type="entry name" value="NADPH-DEPENDENT ALDEHYDE REDUCTASE-LIKE PROTEIN, CHLOROPLASTIC-RELATED"/>
    <property type="match status" value="1"/>
</dbReference>